<gene>
    <name evidence="8" type="ORF">GQ26_0051240</name>
</gene>
<keyword evidence="3 5" id="KW-0378">Hydrolase</keyword>
<dbReference type="SUPFAM" id="SSF81606">
    <property type="entry name" value="PP2C-like"/>
    <property type="match status" value="1"/>
</dbReference>
<feature type="region of interest" description="Disordered" evidence="6">
    <location>
        <begin position="273"/>
        <end position="309"/>
    </location>
</feature>
<dbReference type="InterPro" id="IPR000222">
    <property type="entry name" value="PP2C_BS"/>
</dbReference>
<dbReference type="PANTHER" id="PTHR13832:SF837">
    <property type="entry name" value="PROTEIN PHOSPHATASE 2C-LIKE DOMAIN-CONTAINING PROTEIN 1"/>
    <property type="match status" value="1"/>
</dbReference>
<evidence type="ECO:0000256" key="1">
    <source>
        <dbReference type="ARBA" id="ARBA00006702"/>
    </source>
</evidence>
<comment type="similarity">
    <text evidence="1 5">Belongs to the PP2C family.</text>
</comment>
<dbReference type="FunFam" id="3.60.40.10:FF:000078">
    <property type="entry name" value="Protein phosphatase 2C, putative"/>
    <property type="match status" value="1"/>
</dbReference>
<dbReference type="PROSITE" id="PS51746">
    <property type="entry name" value="PPM_2"/>
    <property type="match status" value="1"/>
</dbReference>
<dbReference type="PROSITE" id="PS01032">
    <property type="entry name" value="PPM_1"/>
    <property type="match status" value="1"/>
</dbReference>
<feature type="compositionally biased region" description="Polar residues" evidence="6">
    <location>
        <begin position="18"/>
        <end position="29"/>
    </location>
</feature>
<evidence type="ECO:0000256" key="6">
    <source>
        <dbReference type="SAM" id="MobiDB-lite"/>
    </source>
</evidence>
<dbReference type="AlphaFoldDB" id="A0A093VFG6"/>
<keyword evidence="4 5" id="KW-0904">Protein phosphatase</keyword>
<feature type="region of interest" description="Disordered" evidence="6">
    <location>
        <begin position="509"/>
        <end position="555"/>
    </location>
</feature>
<evidence type="ECO:0000256" key="3">
    <source>
        <dbReference type="ARBA" id="ARBA00022801"/>
    </source>
</evidence>
<dbReference type="InterPro" id="IPR015655">
    <property type="entry name" value="PP2C"/>
</dbReference>
<dbReference type="HOGENOM" id="CLU_013173_9_1_1"/>
<dbReference type="EMBL" id="JPOX01000005">
    <property type="protein sequence ID" value="KFX51287.1"/>
    <property type="molecule type" value="Genomic_DNA"/>
</dbReference>
<sequence>MFGGSTSPPKEKSDLIPTGTSPKSPTISPNEAAFGRDKRTSPSGTSGKKQTEDPNDKKRRSSSVTRAASFFSSAKNSLHLSSRDSSITAIQIAQTPFQKLGKMDPALTVPQGSLNNSAGESVPTSRSSFRVGVTEDRNRKCRRTMEDTHAYLYNFLGTPAPVTGNTTINGNETRESIESTTGSEETTHVVETDNGYFAIFDGHAGTFAAEWCGKKLHLILEDVMRRNPNAPVPELLDQAFTSVDQQLEKLPLKNSGCTAVAAVLRWEDRIPSSHSATGSAPLAPAAASANALESESDGPDSTHKPAQAKQSLSIDLHLVKSHENVSRQRVLYTANVGDARIVLCRNGKALRLSYDHKGSDDNEGKRIANAGGLILNNRVNGVLAVTRALGDTYLKDLVTGHPYTTETVVQPDQDEFLILACDGLWDVCTDQEAVDLIRSVKDAQEGSRMLVDHALSRFSTDNLTCMVVRFDANLIRDVVERRSEPIGVEGDPLSQVKGGISEADKIVEDAKKRLENAEPSPVDAASTTKLDESQGTKASSPGAATTTKLEEVIHE</sequence>
<dbReference type="EMBL" id="JPOX01000005">
    <property type="protein sequence ID" value="KFX51288.1"/>
    <property type="molecule type" value="Genomic_DNA"/>
</dbReference>
<keyword evidence="2" id="KW-0479">Metal-binding</keyword>
<dbReference type="Gene3D" id="3.60.40.10">
    <property type="entry name" value="PPM-type phosphatase domain"/>
    <property type="match status" value="1"/>
</dbReference>
<feature type="compositionally biased region" description="Low complexity" evidence="6">
    <location>
        <begin position="275"/>
        <end position="293"/>
    </location>
</feature>
<dbReference type="SMART" id="SM00332">
    <property type="entry name" value="PP2Cc"/>
    <property type="match status" value="1"/>
</dbReference>
<dbReference type="GO" id="GO:0046872">
    <property type="term" value="F:metal ion binding"/>
    <property type="evidence" value="ECO:0007669"/>
    <property type="project" value="UniProtKB-KW"/>
</dbReference>
<feature type="compositionally biased region" description="Polar residues" evidence="6">
    <location>
        <begin position="110"/>
        <end position="128"/>
    </location>
</feature>
<organism evidence="8">
    <name type="scientific">Talaromyces marneffei PM1</name>
    <dbReference type="NCBI Taxonomy" id="1077442"/>
    <lineage>
        <taxon>Eukaryota</taxon>
        <taxon>Fungi</taxon>
        <taxon>Dikarya</taxon>
        <taxon>Ascomycota</taxon>
        <taxon>Pezizomycotina</taxon>
        <taxon>Eurotiomycetes</taxon>
        <taxon>Eurotiomycetidae</taxon>
        <taxon>Eurotiales</taxon>
        <taxon>Trichocomaceae</taxon>
        <taxon>Talaromyces</taxon>
        <taxon>Talaromyces sect. Talaromyces</taxon>
    </lineage>
</organism>
<evidence type="ECO:0000256" key="5">
    <source>
        <dbReference type="RuleBase" id="RU003465"/>
    </source>
</evidence>
<reference evidence="8" key="1">
    <citation type="journal article" date="2014" name="PLoS Genet.">
        <title>Signature Gene Expression Reveals Novel Clues to the Molecular Mechanisms of Dimorphic Transition in Penicillium marneffei.</title>
        <authorList>
            <person name="Yang E."/>
            <person name="Wang G."/>
            <person name="Cai J."/>
            <person name="Woo P.C."/>
            <person name="Lau S.K."/>
            <person name="Yuen K.-Y."/>
            <person name="Chow W.-N."/>
            <person name="Lin X."/>
        </authorList>
    </citation>
    <scope>NUCLEOTIDE SEQUENCE [LARGE SCALE GENOMIC DNA]</scope>
    <source>
        <strain evidence="8">PM1</strain>
    </source>
</reference>
<dbReference type="InterPro" id="IPR001932">
    <property type="entry name" value="PPM-type_phosphatase-like_dom"/>
</dbReference>
<dbReference type="CDD" id="cd00143">
    <property type="entry name" value="PP2Cc"/>
    <property type="match status" value="1"/>
</dbReference>
<evidence type="ECO:0000259" key="7">
    <source>
        <dbReference type="PROSITE" id="PS51746"/>
    </source>
</evidence>
<dbReference type="PANTHER" id="PTHR13832">
    <property type="entry name" value="PROTEIN PHOSPHATASE 2C"/>
    <property type="match status" value="1"/>
</dbReference>
<dbReference type="GO" id="GO:0004722">
    <property type="term" value="F:protein serine/threonine phosphatase activity"/>
    <property type="evidence" value="ECO:0007669"/>
    <property type="project" value="InterPro"/>
</dbReference>
<feature type="region of interest" description="Disordered" evidence="6">
    <location>
        <begin position="1"/>
        <end position="68"/>
    </location>
</feature>
<evidence type="ECO:0000256" key="2">
    <source>
        <dbReference type="ARBA" id="ARBA00022723"/>
    </source>
</evidence>
<dbReference type="InterPro" id="IPR036457">
    <property type="entry name" value="PPM-type-like_dom_sf"/>
</dbReference>
<comment type="caution">
    <text evidence="8">The sequence shown here is derived from an EMBL/GenBank/DDBJ whole genome shotgun (WGS) entry which is preliminary data.</text>
</comment>
<proteinExistence type="inferred from homology"/>
<feature type="region of interest" description="Disordered" evidence="6">
    <location>
        <begin position="108"/>
        <end position="135"/>
    </location>
</feature>
<evidence type="ECO:0000256" key="4">
    <source>
        <dbReference type="ARBA" id="ARBA00022912"/>
    </source>
</evidence>
<feature type="domain" description="PPM-type phosphatase" evidence="7">
    <location>
        <begin position="130"/>
        <end position="470"/>
    </location>
</feature>
<protein>
    <submittedName>
        <fullName evidence="8">Protein phosphatase 2C like 1</fullName>
    </submittedName>
</protein>
<name>A0A093VFG6_TALMA</name>
<accession>A0A093VFG6</accession>
<dbReference type="Pfam" id="PF00481">
    <property type="entry name" value="PP2C"/>
    <property type="match status" value="2"/>
</dbReference>
<evidence type="ECO:0000313" key="8">
    <source>
        <dbReference type="EMBL" id="KFX51287.1"/>
    </source>
</evidence>
<feature type="compositionally biased region" description="Polar residues" evidence="6">
    <location>
        <begin position="535"/>
        <end position="547"/>
    </location>
</feature>